<gene>
    <name evidence="2" type="ORF">G2W53_025612</name>
</gene>
<comment type="caution">
    <text evidence="2">The sequence shown here is derived from an EMBL/GenBank/DDBJ whole genome shotgun (WGS) entry which is preliminary data.</text>
</comment>
<dbReference type="AlphaFoldDB" id="A0A834TFF7"/>
<organism evidence="2 3">
    <name type="scientific">Senna tora</name>
    <dbReference type="NCBI Taxonomy" id="362788"/>
    <lineage>
        <taxon>Eukaryota</taxon>
        <taxon>Viridiplantae</taxon>
        <taxon>Streptophyta</taxon>
        <taxon>Embryophyta</taxon>
        <taxon>Tracheophyta</taxon>
        <taxon>Spermatophyta</taxon>
        <taxon>Magnoliopsida</taxon>
        <taxon>eudicotyledons</taxon>
        <taxon>Gunneridae</taxon>
        <taxon>Pentapetalae</taxon>
        <taxon>rosids</taxon>
        <taxon>fabids</taxon>
        <taxon>Fabales</taxon>
        <taxon>Fabaceae</taxon>
        <taxon>Caesalpinioideae</taxon>
        <taxon>Cassia clade</taxon>
        <taxon>Senna</taxon>
    </lineage>
</organism>
<dbReference type="Proteomes" id="UP000634136">
    <property type="component" value="Unassembled WGS sequence"/>
</dbReference>
<feature type="region of interest" description="Disordered" evidence="1">
    <location>
        <begin position="160"/>
        <end position="180"/>
    </location>
</feature>
<keyword evidence="3" id="KW-1185">Reference proteome</keyword>
<evidence type="ECO:0000313" key="2">
    <source>
        <dbReference type="EMBL" id="KAF7820157.1"/>
    </source>
</evidence>
<dbReference type="EMBL" id="JAAIUW010000008">
    <property type="protein sequence ID" value="KAF7820157.1"/>
    <property type="molecule type" value="Genomic_DNA"/>
</dbReference>
<sequence length="180" mass="19894">MITLGHFLGNLKSRPYRPSFSLKTITSTNPESKAKKPSAFIVFRSKGYGFQCREAGNPIVTPKLNFSSIPDDINHRAVYMIPNLHDARPKVGARPFFKGNGHIRKMGWSSMETGESSRSCKDPSCLRTEDLARNLGISREAETEEKGNLEAKGRGLKNLAGNLGEEESEGLVGLRDLEVE</sequence>
<proteinExistence type="predicted"/>
<reference evidence="2" key="1">
    <citation type="submission" date="2020-09" db="EMBL/GenBank/DDBJ databases">
        <title>Genome-Enabled Discovery of Anthraquinone Biosynthesis in Senna tora.</title>
        <authorList>
            <person name="Kang S.-H."/>
            <person name="Pandey R.P."/>
            <person name="Lee C.-M."/>
            <person name="Sim J.-S."/>
            <person name="Jeong J.-T."/>
            <person name="Choi B.-S."/>
            <person name="Jung M."/>
            <person name="Ginzburg D."/>
            <person name="Zhao K."/>
            <person name="Won S.Y."/>
            <person name="Oh T.-J."/>
            <person name="Yu Y."/>
            <person name="Kim N.-H."/>
            <person name="Lee O.R."/>
            <person name="Lee T.-H."/>
            <person name="Bashyal P."/>
            <person name="Kim T.-S."/>
            <person name="Lee W.-H."/>
            <person name="Kawkins C."/>
            <person name="Kim C.-K."/>
            <person name="Kim J.S."/>
            <person name="Ahn B.O."/>
            <person name="Rhee S.Y."/>
            <person name="Sohng J.K."/>
        </authorList>
    </citation>
    <scope>NUCLEOTIDE SEQUENCE</scope>
    <source>
        <tissue evidence="2">Leaf</tissue>
    </source>
</reference>
<protein>
    <submittedName>
        <fullName evidence="2">Uncharacterized protein</fullName>
    </submittedName>
</protein>
<evidence type="ECO:0000256" key="1">
    <source>
        <dbReference type="SAM" id="MobiDB-lite"/>
    </source>
</evidence>
<evidence type="ECO:0000313" key="3">
    <source>
        <dbReference type="Proteomes" id="UP000634136"/>
    </source>
</evidence>
<accession>A0A834TFF7</accession>
<name>A0A834TFF7_9FABA</name>